<evidence type="ECO:0000313" key="2">
    <source>
        <dbReference type="Proteomes" id="UP001320706"/>
    </source>
</evidence>
<dbReference type="EMBL" id="JAMKPW020000040">
    <property type="protein sequence ID" value="KAK8198698.1"/>
    <property type="molecule type" value="Genomic_DNA"/>
</dbReference>
<accession>A0ACC3S6V6</accession>
<protein>
    <submittedName>
        <fullName evidence="1">Uncharacterized protein</fullName>
    </submittedName>
</protein>
<evidence type="ECO:0000313" key="1">
    <source>
        <dbReference type="EMBL" id="KAK8198698.1"/>
    </source>
</evidence>
<keyword evidence="2" id="KW-1185">Reference proteome</keyword>
<gene>
    <name evidence="1" type="ORF">M8818_006565</name>
</gene>
<sequence>MGTTTEDTSWVAELSNITDYVYVADNSSAPFHPPENKGHETMIYLSYIIDHYNNLSDTTIFTHGGREAWHNNDLQDFNLVRMISSLSDAHVNHVGYFNLRCHWESGCPDHMKPFATDHEDRGEEQRFATAWAEIHGPEIPVPEVLGTACCAQFAASRDAIRAVPLKKWLHYREWLLNTPLEDDISGRVWEFVWQFVLTGQAVVCPAVEHCYCGGYGLCFQDDGELSAWLVLKEVEELAKEVHKDMKEREWMGTGAIDYRLWQKIQRPMLKLLRKAELRGQDPSERRRLSGEARGIRRRT</sequence>
<proteinExistence type="predicted"/>
<comment type="caution">
    <text evidence="1">The sequence shown here is derived from an EMBL/GenBank/DDBJ whole genome shotgun (WGS) entry which is preliminary data.</text>
</comment>
<organism evidence="1 2">
    <name type="scientific">Zalaria obscura</name>
    <dbReference type="NCBI Taxonomy" id="2024903"/>
    <lineage>
        <taxon>Eukaryota</taxon>
        <taxon>Fungi</taxon>
        <taxon>Dikarya</taxon>
        <taxon>Ascomycota</taxon>
        <taxon>Pezizomycotina</taxon>
        <taxon>Dothideomycetes</taxon>
        <taxon>Dothideomycetidae</taxon>
        <taxon>Dothideales</taxon>
        <taxon>Zalariaceae</taxon>
        <taxon>Zalaria</taxon>
    </lineage>
</organism>
<reference evidence="1" key="1">
    <citation type="submission" date="2024-02" db="EMBL/GenBank/DDBJ databases">
        <title>Metagenome Assembled Genome of Zalaria obscura JY119.</title>
        <authorList>
            <person name="Vighnesh L."/>
            <person name="Jagadeeshwari U."/>
            <person name="Venkata Ramana C."/>
            <person name="Sasikala C."/>
        </authorList>
    </citation>
    <scope>NUCLEOTIDE SEQUENCE</scope>
    <source>
        <strain evidence="1">JY119</strain>
    </source>
</reference>
<name>A0ACC3S6V6_9PEZI</name>
<dbReference type="Proteomes" id="UP001320706">
    <property type="component" value="Unassembled WGS sequence"/>
</dbReference>